<dbReference type="InterPro" id="IPR041373">
    <property type="entry name" value="RT_RNaseH"/>
</dbReference>
<keyword evidence="4" id="KW-0255">Endonuclease</keyword>
<dbReference type="EMBL" id="AVOT02114272">
    <property type="protein sequence ID" value="MBW0583110.1"/>
    <property type="molecule type" value="Genomic_DNA"/>
</dbReference>
<dbReference type="InterPro" id="IPR043502">
    <property type="entry name" value="DNA/RNA_pol_sf"/>
</dbReference>
<evidence type="ECO:0000259" key="7">
    <source>
        <dbReference type="Pfam" id="PF17917"/>
    </source>
</evidence>
<dbReference type="Proteomes" id="UP000765509">
    <property type="component" value="Unassembled WGS sequence"/>
</dbReference>
<evidence type="ECO:0000256" key="4">
    <source>
        <dbReference type="ARBA" id="ARBA00022759"/>
    </source>
</evidence>
<keyword evidence="1" id="KW-0808">Transferase</keyword>
<evidence type="ECO:0000313" key="9">
    <source>
        <dbReference type="Proteomes" id="UP000765509"/>
    </source>
</evidence>
<feature type="domain" description="Reverse transcriptase RNase H-like" evidence="7">
    <location>
        <begin position="3"/>
        <end position="54"/>
    </location>
</feature>
<keyword evidence="6" id="KW-0695">RNA-directed DNA polymerase</keyword>
<organism evidence="8 9">
    <name type="scientific">Austropuccinia psidii MF-1</name>
    <dbReference type="NCBI Taxonomy" id="1389203"/>
    <lineage>
        <taxon>Eukaryota</taxon>
        <taxon>Fungi</taxon>
        <taxon>Dikarya</taxon>
        <taxon>Basidiomycota</taxon>
        <taxon>Pucciniomycotina</taxon>
        <taxon>Pucciniomycetes</taxon>
        <taxon>Pucciniales</taxon>
        <taxon>Sphaerophragmiaceae</taxon>
        <taxon>Austropuccinia</taxon>
    </lineage>
</organism>
<evidence type="ECO:0000256" key="3">
    <source>
        <dbReference type="ARBA" id="ARBA00022722"/>
    </source>
</evidence>
<dbReference type="GO" id="GO:0016787">
    <property type="term" value="F:hydrolase activity"/>
    <property type="evidence" value="ECO:0007669"/>
    <property type="project" value="UniProtKB-KW"/>
</dbReference>
<evidence type="ECO:0000256" key="2">
    <source>
        <dbReference type="ARBA" id="ARBA00022695"/>
    </source>
</evidence>
<comment type="caution">
    <text evidence="8">The sequence shown here is derived from an EMBL/GenBank/DDBJ whole genome shotgun (WGS) entry which is preliminary data.</text>
</comment>
<evidence type="ECO:0000313" key="8">
    <source>
        <dbReference type="EMBL" id="MBW0583110.1"/>
    </source>
</evidence>
<evidence type="ECO:0000256" key="1">
    <source>
        <dbReference type="ARBA" id="ARBA00022679"/>
    </source>
</evidence>
<keyword evidence="3" id="KW-0540">Nuclease</keyword>
<dbReference type="GO" id="GO:0003964">
    <property type="term" value="F:RNA-directed DNA polymerase activity"/>
    <property type="evidence" value="ECO:0007669"/>
    <property type="project" value="UniProtKB-KW"/>
</dbReference>
<dbReference type="AlphaFoldDB" id="A0A9Q3KK40"/>
<gene>
    <name evidence="8" type="ORF">O181_122825</name>
</gene>
<accession>A0A9Q3KK40</accession>
<dbReference type="GO" id="GO:0004519">
    <property type="term" value="F:endonuclease activity"/>
    <property type="evidence" value="ECO:0007669"/>
    <property type="project" value="UniProtKB-KW"/>
</dbReference>
<reference evidence="8" key="1">
    <citation type="submission" date="2021-03" db="EMBL/GenBank/DDBJ databases">
        <title>Draft genome sequence of rust myrtle Austropuccinia psidii MF-1, a brazilian biotype.</title>
        <authorList>
            <person name="Quecine M.C."/>
            <person name="Pachon D.M.R."/>
            <person name="Bonatelli M.L."/>
            <person name="Correr F.H."/>
            <person name="Franceschini L.M."/>
            <person name="Leite T.F."/>
            <person name="Margarido G.R.A."/>
            <person name="Almeida C.A."/>
            <person name="Ferrarezi J.A."/>
            <person name="Labate C.A."/>
        </authorList>
    </citation>
    <scope>NUCLEOTIDE SEQUENCE</scope>
    <source>
        <strain evidence="8">MF-1</strain>
    </source>
</reference>
<keyword evidence="5" id="KW-0378">Hydrolase</keyword>
<evidence type="ECO:0000256" key="5">
    <source>
        <dbReference type="ARBA" id="ARBA00022801"/>
    </source>
</evidence>
<dbReference type="Pfam" id="PF17917">
    <property type="entry name" value="RT_RNaseH"/>
    <property type="match status" value="1"/>
</dbReference>
<protein>
    <recommendedName>
        <fullName evidence="7">Reverse transcriptase RNase H-like domain-containing protein</fullName>
    </recommendedName>
</protein>
<keyword evidence="2" id="KW-0548">Nucleotidyltransferase</keyword>
<name>A0A9Q3KK40_9BASI</name>
<dbReference type="SUPFAM" id="SSF56672">
    <property type="entry name" value="DNA/RNA polymerases"/>
    <property type="match status" value="1"/>
</dbReference>
<sequence>MGCLCLVWAFEKLHYYLYGSVFEVITDCNAMQSILNMKAPNRHMLRWQIDIKEYRGNMTIAHKAGNIHKNADGLRSWALANSPDKPSYVPLEAEPQIPIEDINITDIGTEFFQEVRESYKEDKNFHI</sequence>
<keyword evidence="9" id="KW-1185">Reference proteome</keyword>
<proteinExistence type="predicted"/>
<evidence type="ECO:0000256" key="6">
    <source>
        <dbReference type="ARBA" id="ARBA00022918"/>
    </source>
</evidence>